<evidence type="ECO:0000313" key="3">
    <source>
        <dbReference type="Proteomes" id="UP001302812"/>
    </source>
</evidence>
<gene>
    <name evidence="2" type="ORF">N656DRAFT_609869</name>
</gene>
<proteinExistence type="predicted"/>
<reference evidence="2" key="1">
    <citation type="journal article" date="2023" name="Mol. Phylogenet. Evol.">
        <title>Genome-scale phylogeny and comparative genomics of the fungal order Sordariales.</title>
        <authorList>
            <person name="Hensen N."/>
            <person name="Bonometti L."/>
            <person name="Westerberg I."/>
            <person name="Brannstrom I.O."/>
            <person name="Guillou S."/>
            <person name="Cros-Aarteil S."/>
            <person name="Calhoun S."/>
            <person name="Haridas S."/>
            <person name="Kuo A."/>
            <person name="Mondo S."/>
            <person name="Pangilinan J."/>
            <person name="Riley R."/>
            <person name="LaButti K."/>
            <person name="Andreopoulos B."/>
            <person name="Lipzen A."/>
            <person name="Chen C."/>
            <person name="Yan M."/>
            <person name="Daum C."/>
            <person name="Ng V."/>
            <person name="Clum A."/>
            <person name="Steindorff A."/>
            <person name="Ohm R.A."/>
            <person name="Martin F."/>
            <person name="Silar P."/>
            <person name="Natvig D.O."/>
            <person name="Lalanne C."/>
            <person name="Gautier V."/>
            <person name="Ament-Velasquez S.L."/>
            <person name="Kruys A."/>
            <person name="Hutchinson M.I."/>
            <person name="Powell A.J."/>
            <person name="Barry K."/>
            <person name="Miller A.N."/>
            <person name="Grigoriev I.V."/>
            <person name="Debuchy R."/>
            <person name="Gladieux P."/>
            <person name="Hiltunen Thoren M."/>
            <person name="Johannesson H."/>
        </authorList>
    </citation>
    <scope>NUCLEOTIDE SEQUENCE</scope>
    <source>
        <strain evidence="2">CBS 508.74</strain>
    </source>
</reference>
<keyword evidence="3" id="KW-1185">Reference proteome</keyword>
<dbReference type="PANTHER" id="PTHR42040">
    <property type="entry name" value="INNER KINETOCHORE SUBUNIT FTA4"/>
    <property type="match status" value="1"/>
</dbReference>
<dbReference type="Pfam" id="PF13093">
    <property type="entry name" value="FTA4"/>
    <property type="match status" value="1"/>
</dbReference>
<dbReference type="PANTHER" id="PTHR42040:SF1">
    <property type="entry name" value="INNER KINETOCHORE SUBUNIT FTA4"/>
    <property type="match status" value="1"/>
</dbReference>
<dbReference type="InterPro" id="IPR025207">
    <property type="entry name" value="Sim4_Fta4"/>
</dbReference>
<dbReference type="RefSeq" id="XP_064671548.1">
    <property type="nucleotide sequence ID" value="XM_064810292.1"/>
</dbReference>
<sequence>MAPNPPTIVSLKQSFLITQTRLLSQPLAPTNAWRNHNNSNREQEDNAAGLPEKAVDDALFKLNHRLQQHARRVYAPQATRHVAEQIDQLYWNAAEAATTGAHAGDGEDDDDEDREVVEGLSVGADLGTMRLFFPRPNSFPMNVPAVLYPTDRYT</sequence>
<dbReference type="AlphaFoldDB" id="A0AAN6YUH9"/>
<feature type="region of interest" description="Disordered" evidence="1">
    <location>
        <begin position="29"/>
        <end position="52"/>
    </location>
</feature>
<evidence type="ECO:0000313" key="2">
    <source>
        <dbReference type="EMBL" id="KAK4113978.1"/>
    </source>
</evidence>
<reference evidence="2" key="2">
    <citation type="submission" date="2023-05" db="EMBL/GenBank/DDBJ databases">
        <authorList>
            <consortium name="Lawrence Berkeley National Laboratory"/>
            <person name="Steindorff A."/>
            <person name="Hensen N."/>
            <person name="Bonometti L."/>
            <person name="Westerberg I."/>
            <person name="Brannstrom I.O."/>
            <person name="Guillou S."/>
            <person name="Cros-Aarteil S."/>
            <person name="Calhoun S."/>
            <person name="Haridas S."/>
            <person name="Kuo A."/>
            <person name="Mondo S."/>
            <person name="Pangilinan J."/>
            <person name="Riley R."/>
            <person name="Labutti K."/>
            <person name="Andreopoulos B."/>
            <person name="Lipzen A."/>
            <person name="Chen C."/>
            <person name="Yanf M."/>
            <person name="Daum C."/>
            <person name="Ng V."/>
            <person name="Clum A."/>
            <person name="Ohm R."/>
            <person name="Martin F."/>
            <person name="Silar P."/>
            <person name="Natvig D."/>
            <person name="Lalanne C."/>
            <person name="Gautier V."/>
            <person name="Ament-Velasquez S.L."/>
            <person name="Kruys A."/>
            <person name="Hutchinson M.I."/>
            <person name="Powell A.J."/>
            <person name="Barry K."/>
            <person name="Miller A.N."/>
            <person name="Grigoriev I.V."/>
            <person name="Debuchy R."/>
            <person name="Gladieux P."/>
            <person name="Thoren M.H."/>
            <person name="Johannesson H."/>
        </authorList>
    </citation>
    <scope>NUCLEOTIDE SEQUENCE</scope>
    <source>
        <strain evidence="2">CBS 508.74</strain>
    </source>
</reference>
<protein>
    <submittedName>
        <fullName evidence="2">Uncharacterized protein</fullName>
    </submittedName>
</protein>
<accession>A0AAN6YUH9</accession>
<comment type="caution">
    <text evidence="2">The sequence shown here is derived from an EMBL/GenBank/DDBJ whole genome shotgun (WGS) entry which is preliminary data.</text>
</comment>
<organism evidence="2 3">
    <name type="scientific">Canariomyces notabilis</name>
    <dbReference type="NCBI Taxonomy" id="2074819"/>
    <lineage>
        <taxon>Eukaryota</taxon>
        <taxon>Fungi</taxon>
        <taxon>Dikarya</taxon>
        <taxon>Ascomycota</taxon>
        <taxon>Pezizomycotina</taxon>
        <taxon>Sordariomycetes</taxon>
        <taxon>Sordariomycetidae</taxon>
        <taxon>Sordariales</taxon>
        <taxon>Chaetomiaceae</taxon>
        <taxon>Canariomyces</taxon>
    </lineage>
</organism>
<dbReference type="GO" id="GO:0031511">
    <property type="term" value="C:Mis6-Sim4 complex"/>
    <property type="evidence" value="ECO:0007669"/>
    <property type="project" value="InterPro"/>
</dbReference>
<name>A0AAN6YUH9_9PEZI</name>
<dbReference type="Proteomes" id="UP001302812">
    <property type="component" value="Unassembled WGS sequence"/>
</dbReference>
<dbReference type="EMBL" id="MU853338">
    <property type="protein sequence ID" value="KAK4113978.1"/>
    <property type="molecule type" value="Genomic_DNA"/>
</dbReference>
<evidence type="ECO:0000256" key="1">
    <source>
        <dbReference type="SAM" id="MobiDB-lite"/>
    </source>
</evidence>
<dbReference type="GeneID" id="89934417"/>